<evidence type="ECO:0000256" key="1">
    <source>
        <dbReference type="SAM" id="MobiDB-lite"/>
    </source>
</evidence>
<dbReference type="RefSeq" id="XP_070895575.1">
    <property type="nucleotide sequence ID" value="XM_071041221.1"/>
</dbReference>
<comment type="caution">
    <text evidence="2">The sequence shown here is derived from an EMBL/GenBank/DDBJ whole genome shotgun (WGS) entry which is preliminary data.</text>
</comment>
<feature type="region of interest" description="Disordered" evidence="1">
    <location>
        <begin position="1"/>
        <end position="27"/>
    </location>
</feature>
<reference evidence="2 3" key="1">
    <citation type="submission" date="2024-07" db="EMBL/GenBank/DDBJ databases">
        <title>Section-level genome sequencing and comparative genomics of Aspergillus sections Usti and Cavernicolus.</title>
        <authorList>
            <consortium name="Lawrence Berkeley National Laboratory"/>
            <person name="Nybo J.L."/>
            <person name="Vesth T.C."/>
            <person name="Theobald S."/>
            <person name="Frisvad J.C."/>
            <person name="Larsen T.O."/>
            <person name="Kjaerboelling I."/>
            <person name="Rothschild-Mancinelli K."/>
            <person name="Lyhne E.K."/>
            <person name="Kogle M.E."/>
            <person name="Barry K."/>
            <person name="Clum A."/>
            <person name="Na H."/>
            <person name="Ledsgaard L."/>
            <person name="Lin J."/>
            <person name="Lipzen A."/>
            <person name="Kuo A."/>
            <person name="Riley R."/>
            <person name="Mondo S."/>
            <person name="LaButti K."/>
            <person name="Haridas S."/>
            <person name="Pangalinan J."/>
            <person name="Salamov A.A."/>
            <person name="Simmons B.A."/>
            <person name="Magnuson J.K."/>
            <person name="Chen J."/>
            <person name="Drula E."/>
            <person name="Henrissat B."/>
            <person name="Wiebenga A."/>
            <person name="Lubbers R.J."/>
            <person name="Gomes A.C."/>
            <person name="Macurrencykelacurrency M.R."/>
            <person name="Stajich J."/>
            <person name="Grigoriev I.V."/>
            <person name="Mortensen U.H."/>
            <person name="De vries R.P."/>
            <person name="Baker S.E."/>
            <person name="Andersen M.R."/>
        </authorList>
    </citation>
    <scope>NUCLEOTIDE SEQUENCE [LARGE SCALE GENOMIC DNA]</scope>
    <source>
        <strain evidence="2 3">CBS 756.74</strain>
    </source>
</reference>
<sequence length="153" mass="17068">MPWQPQIFKTSHSTAQKHVPRGGPSGQQGLTIDAIAVAFAFSKGRTAAVPHRVSVTAWPGKIHFWISFLPELTEPVCQTRNAFRKDLAKSRFKHSTHLFCDSTRRPYLTGLRSCSIIGRRPIQPPSSMSNNMTNNIVQPGQVDCRSVYPLTQP</sequence>
<proteinExistence type="predicted"/>
<organism evidence="2 3">
    <name type="scientific">Aspergillus pseudodeflectus</name>
    <dbReference type="NCBI Taxonomy" id="176178"/>
    <lineage>
        <taxon>Eukaryota</taxon>
        <taxon>Fungi</taxon>
        <taxon>Dikarya</taxon>
        <taxon>Ascomycota</taxon>
        <taxon>Pezizomycotina</taxon>
        <taxon>Eurotiomycetes</taxon>
        <taxon>Eurotiomycetidae</taxon>
        <taxon>Eurotiales</taxon>
        <taxon>Aspergillaceae</taxon>
        <taxon>Aspergillus</taxon>
        <taxon>Aspergillus subgen. Nidulantes</taxon>
    </lineage>
</organism>
<dbReference type="Proteomes" id="UP001610444">
    <property type="component" value="Unassembled WGS sequence"/>
</dbReference>
<evidence type="ECO:0000313" key="3">
    <source>
        <dbReference type="Proteomes" id="UP001610444"/>
    </source>
</evidence>
<name>A0ABR4JTP1_9EURO</name>
<evidence type="ECO:0000313" key="2">
    <source>
        <dbReference type="EMBL" id="KAL2843397.1"/>
    </source>
</evidence>
<protein>
    <submittedName>
        <fullName evidence="2">Uncharacterized protein</fullName>
    </submittedName>
</protein>
<accession>A0ABR4JTP1</accession>
<dbReference type="EMBL" id="JBFXLR010000046">
    <property type="protein sequence ID" value="KAL2843397.1"/>
    <property type="molecule type" value="Genomic_DNA"/>
</dbReference>
<keyword evidence="3" id="KW-1185">Reference proteome</keyword>
<feature type="compositionally biased region" description="Polar residues" evidence="1">
    <location>
        <begin position="7"/>
        <end position="16"/>
    </location>
</feature>
<gene>
    <name evidence="2" type="ORF">BJX68DRAFT_243921</name>
</gene>
<dbReference type="GeneID" id="98156385"/>